<evidence type="ECO:0000313" key="6">
    <source>
        <dbReference type="Proteomes" id="UP001497497"/>
    </source>
</evidence>
<name>A0AAV2INF9_LYMST</name>
<keyword evidence="2" id="KW-1015">Disulfide bond</keyword>
<evidence type="ECO:0000313" key="5">
    <source>
        <dbReference type="EMBL" id="CAL1548683.1"/>
    </source>
</evidence>
<keyword evidence="6" id="KW-1185">Reference proteome</keyword>
<feature type="non-terminal residue" evidence="5">
    <location>
        <position position="1"/>
    </location>
</feature>
<evidence type="ECO:0000256" key="2">
    <source>
        <dbReference type="ARBA" id="ARBA00023157"/>
    </source>
</evidence>
<comment type="caution">
    <text evidence="5">The sequence shown here is derived from an EMBL/GenBank/DDBJ whole genome shotgun (WGS) entry which is preliminary data.</text>
</comment>
<feature type="domain" description="CUB" evidence="4">
    <location>
        <begin position="1"/>
        <end position="65"/>
    </location>
</feature>
<dbReference type="CDD" id="cd00041">
    <property type="entry name" value="CUB"/>
    <property type="match status" value="2"/>
</dbReference>
<dbReference type="EMBL" id="CAXITT010001564">
    <property type="protein sequence ID" value="CAL1548683.1"/>
    <property type="molecule type" value="Genomic_DNA"/>
</dbReference>
<sequence>EQQVNCDNDYLEVYDGSSNTAVRIGQFCHNTVPIIINSTFNFMYIVFHSDSSIAERGFQADFKAVACPQHWAKGCIPSCSCAEHKTLYCDINKGECVCKPGWTGYNCEMEVDLCSSNSCPANTTCETEDGILSCRSCNVYISSESGYIWSPVYKDFLYGGYSAKFCFWTIIGPANSVVTLRFQEFNFPNQFVRVIWNVMVYDGDSTDSNLLGKYNAEGASGIVRSTDNTMHVVLSYGGHEGNGFIASFSTHACNPFTYGQTCENQCDCETNNTQHCDHLT</sequence>
<feature type="non-terminal residue" evidence="5">
    <location>
        <position position="280"/>
    </location>
</feature>
<gene>
    <name evidence="5" type="ORF">GSLYS_00022000001</name>
</gene>
<dbReference type="InterPro" id="IPR000859">
    <property type="entry name" value="CUB_dom"/>
</dbReference>
<dbReference type="Gene3D" id="2.10.25.10">
    <property type="entry name" value="Laminin"/>
    <property type="match status" value="1"/>
</dbReference>
<dbReference type="AlphaFoldDB" id="A0AAV2INF9"/>
<reference evidence="5 6" key="1">
    <citation type="submission" date="2024-04" db="EMBL/GenBank/DDBJ databases">
        <authorList>
            <consortium name="Genoscope - CEA"/>
            <person name="William W."/>
        </authorList>
    </citation>
    <scope>NUCLEOTIDE SEQUENCE [LARGE SCALE GENOMIC DNA]</scope>
</reference>
<dbReference type="PROSITE" id="PS01180">
    <property type="entry name" value="CUB"/>
    <property type="match status" value="2"/>
</dbReference>
<dbReference type="Proteomes" id="UP001497497">
    <property type="component" value="Unassembled WGS sequence"/>
</dbReference>
<proteinExistence type="predicted"/>
<dbReference type="SMART" id="SM00042">
    <property type="entry name" value="CUB"/>
    <property type="match status" value="1"/>
</dbReference>
<dbReference type="InterPro" id="IPR035914">
    <property type="entry name" value="Sperma_CUB_dom_sf"/>
</dbReference>
<accession>A0AAV2INF9</accession>
<protein>
    <recommendedName>
        <fullName evidence="4">CUB domain-containing protein</fullName>
    </recommendedName>
</protein>
<organism evidence="5 6">
    <name type="scientific">Lymnaea stagnalis</name>
    <name type="common">Great pond snail</name>
    <name type="synonym">Helix stagnalis</name>
    <dbReference type="NCBI Taxonomy" id="6523"/>
    <lineage>
        <taxon>Eukaryota</taxon>
        <taxon>Metazoa</taxon>
        <taxon>Spiralia</taxon>
        <taxon>Lophotrochozoa</taxon>
        <taxon>Mollusca</taxon>
        <taxon>Gastropoda</taxon>
        <taxon>Heterobranchia</taxon>
        <taxon>Euthyneura</taxon>
        <taxon>Panpulmonata</taxon>
        <taxon>Hygrophila</taxon>
        <taxon>Lymnaeoidea</taxon>
        <taxon>Lymnaeidae</taxon>
        <taxon>Lymnaea</taxon>
    </lineage>
</organism>
<feature type="domain" description="CUB" evidence="4">
    <location>
        <begin position="137"/>
        <end position="251"/>
    </location>
</feature>
<dbReference type="PANTHER" id="PTHR24251:SF30">
    <property type="entry name" value="MEMBRANE FRIZZLED-RELATED PROTEIN"/>
    <property type="match status" value="1"/>
</dbReference>
<dbReference type="SUPFAM" id="SSF49854">
    <property type="entry name" value="Spermadhesin, CUB domain"/>
    <property type="match status" value="2"/>
</dbReference>
<dbReference type="Pfam" id="PF00431">
    <property type="entry name" value="CUB"/>
    <property type="match status" value="2"/>
</dbReference>
<keyword evidence="1" id="KW-0677">Repeat</keyword>
<evidence type="ECO:0000259" key="4">
    <source>
        <dbReference type="PROSITE" id="PS01180"/>
    </source>
</evidence>
<dbReference type="Gene3D" id="2.60.120.290">
    <property type="entry name" value="Spermadhesin, CUB domain"/>
    <property type="match status" value="2"/>
</dbReference>
<comment type="caution">
    <text evidence="3">Lacks conserved residue(s) required for the propagation of feature annotation.</text>
</comment>
<dbReference type="PANTHER" id="PTHR24251">
    <property type="entry name" value="OVOCHYMASE-RELATED"/>
    <property type="match status" value="1"/>
</dbReference>
<evidence type="ECO:0000256" key="1">
    <source>
        <dbReference type="ARBA" id="ARBA00022737"/>
    </source>
</evidence>
<evidence type="ECO:0000256" key="3">
    <source>
        <dbReference type="PROSITE-ProRule" id="PRU00059"/>
    </source>
</evidence>